<protein>
    <submittedName>
        <fullName evidence="1">Uncharacterized protein</fullName>
    </submittedName>
</protein>
<keyword evidence="2" id="KW-1185">Reference proteome</keyword>
<name>A0AAN7QTP9_TRANT</name>
<sequence>MGKRNLPSRFYTSWNWTLSSVEKQTSLIHIHHRNAEFGRDKVRRASISSPKQTCPRSLGANQEVEWWESPTRAGIGDEALMETRALQRPLGLRLLGLVRKRIPALWSLVL</sequence>
<dbReference type="AlphaFoldDB" id="A0AAN7QTP9"/>
<reference evidence="1 2" key="1">
    <citation type="journal article" date="2023" name="Hortic Res">
        <title>Pangenome of water caltrop reveals structural variations and asymmetric subgenome divergence after allopolyploidization.</title>
        <authorList>
            <person name="Zhang X."/>
            <person name="Chen Y."/>
            <person name="Wang L."/>
            <person name="Yuan Y."/>
            <person name="Fang M."/>
            <person name="Shi L."/>
            <person name="Lu R."/>
            <person name="Comes H.P."/>
            <person name="Ma Y."/>
            <person name="Chen Y."/>
            <person name="Huang G."/>
            <person name="Zhou Y."/>
            <person name="Zheng Z."/>
            <person name="Qiu Y."/>
        </authorList>
    </citation>
    <scope>NUCLEOTIDE SEQUENCE [LARGE SCALE GENOMIC DNA]</scope>
    <source>
        <strain evidence="1">F231</strain>
    </source>
</reference>
<organism evidence="1 2">
    <name type="scientific">Trapa natans</name>
    <name type="common">Water chestnut</name>
    <dbReference type="NCBI Taxonomy" id="22666"/>
    <lineage>
        <taxon>Eukaryota</taxon>
        <taxon>Viridiplantae</taxon>
        <taxon>Streptophyta</taxon>
        <taxon>Embryophyta</taxon>
        <taxon>Tracheophyta</taxon>
        <taxon>Spermatophyta</taxon>
        <taxon>Magnoliopsida</taxon>
        <taxon>eudicotyledons</taxon>
        <taxon>Gunneridae</taxon>
        <taxon>Pentapetalae</taxon>
        <taxon>rosids</taxon>
        <taxon>malvids</taxon>
        <taxon>Myrtales</taxon>
        <taxon>Lythraceae</taxon>
        <taxon>Trapa</taxon>
    </lineage>
</organism>
<comment type="caution">
    <text evidence="1">The sequence shown here is derived from an EMBL/GenBank/DDBJ whole genome shotgun (WGS) entry which is preliminary data.</text>
</comment>
<dbReference type="EMBL" id="JAXQNO010000019">
    <property type="protein sequence ID" value="KAK4775355.1"/>
    <property type="molecule type" value="Genomic_DNA"/>
</dbReference>
<proteinExistence type="predicted"/>
<evidence type="ECO:0000313" key="2">
    <source>
        <dbReference type="Proteomes" id="UP001346149"/>
    </source>
</evidence>
<accession>A0AAN7QTP9</accession>
<dbReference type="Proteomes" id="UP001346149">
    <property type="component" value="Unassembled WGS sequence"/>
</dbReference>
<gene>
    <name evidence="1" type="ORF">SAY86_010290</name>
</gene>
<evidence type="ECO:0000313" key="1">
    <source>
        <dbReference type="EMBL" id="KAK4775355.1"/>
    </source>
</evidence>